<evidence type="ECO:0000313" key="3">
    <source>
        <dbReference type="EMBL" id="RSR48679.1"/>
    </source>
</evidence>
<accession>A0A3R9U8I9</accession>
<dbReference type="Proteomes" id="UP000280073">
    <property type="component" value="Unassembled WGS sequence"/>
</dbReference>
<dbReference type="EMBL" id="RFDI01001130">
    <property type="protein sequence ID" value="RSR48679.1"/>
    <property type="molecule type" value="Genomic_DNA"/>
</dbReference>
<dbReference type="Pfam" id="PF04717">
    <property type="entry name" value="Phage_base_V"/>
    <property type="match status" value="1"/>
</dbReference>
<sequence>ETIHVDEWGRIKVRFLFTRSDDHGHDGGAGSNDNDTDSAWVDVLTPWAGEGYGARFLPRIGEVVVIDFFDGNIDRPFVTGRIHEAQRSPTKFDVKGQLPDTKKLSGIRSQEVNGSGFNQLRFDDTTGQISTQLQSSHAATQLNLGNLSHPKEQATSQGRGEGFELRTDAWGAVRAGKGMLISTYAQEQAIADHLEAAQAQSLLSQGYESMKMLSEVAAKQQTDALNVINRLPKFIQSLELKTTGQALNSTVNLFKEGINNDPIHALKDCGGFIQDIGALGGNAKGVVDEFNSFFSDAKDAVENLKAFIENVEEHGPDIVKGKLASIKDRIHKNPFESIQEVGRVLANVETKDFDLMSTCGTFSKGSKLEVSPSKALSSLQGFMEGYTQGLESSSDTKQQEQGKIFRQALMLLASPNGIALTTPENIILQASQDIAESASG</sequence>
<feature type="non-terminal residue" evidence="3">
    <location>
        <position position="440"/>
    </location>
</feature>
<dbReference type="InterPro" id="IPR006531">
    <property type="entry name" value="Gp5/Vgr_OB"/>
</dbReference>
<dbReference type="InterPro" id="IPR037026">
    <property type="entry name" value="Vgr_OB-fold_dom_sf"/>
</dbReference>
<dbReference type="Pfam" id="PF13296">
    <property type="entry name" value="T6SS_Vgr"/>
    <property type="match status" value="1"/>
</dbReference>
<dbReference type="AlphaFoldDB" id="A0A3R9U8I9"/>
<feature type="domain" description="Gp5/Type VI secretion system Vgr protein OB-fold" evidence="1">
    <location>
        <begin position="34"/>
        <end position="82"/>
    </location>
</feature>
<reference evidence="3 4" key="1">
    <citation type="submission" date="2018-10" db="EMBL/GenBank/DDBJ databases">
        <title>GWAS and RNA-Seq identify cryptic mechanisms of antimicrobial resistance in Acinetobacter baumannii.</title>
        <authorList>
            <person name="Sahl J.W."/>
        </authorList>
    </citation>
    <scope>NUCLEOTIDE SEQUENCE [LARGE SCALE GENOMIC DNA]</scope>
    <source>
        <strain evidence="3 4">TG28175</strain>
    </source>
</reference>
<protein>
    <submittedName>
        <fullName evidence="3">Type VI secretion system tip protein VgrG</fullName>
    </submittedName>
</protein>
<name>A0A3R9U8I9_ACIBA</name>
<dbReference type="SUPFAM" id="SSF69255">
    <property type="entry name" value="gp5 N-terminal domain-like"/>
    <property type="match status" value="1"/>
</dbReference>
<proteinExistence type="predicted"/>
<feature type="domain" description="Putative type VI secretion system Rhs element associated Vgr" evidence="2">
    <location>
        <begin position="110"/>
        <end position="217"/>
    </location>
</feature>
<evidence type="ECO:0000313" key="4">
    <source>
        <dbReference type="Proteomes" id="UP000280073"/>
    </source>
</evidence>
<organism evidence="3 4">
    <name type="scientific">Acinetobacter baumannii</name>
    <dbReference type="NCBI Taxonomy" id="470"/>
    <lineage>
        <taxon>Bacteria</taxon>
        <taxon>Pseudomonadati</taxon>
        <taxon>Pseudomonadota</taxon>
        <taxon>Gammaproteobacteria</taxon>
        <taxon>Moraxellales</taxon>
        <taxon>Moraxellaceae</taxon>
        <taxon>Acinetobacter</taxon>
        <taxon>Acinetobacter calcoaceticus/baumannii complex</taxon>
    </lineage>
</organism>
<feature type="non-terminal residue" evidence="3">
    <location>
        <position position="1"/>
    </location>
</feature>
<dbReference type="Gene3D" id="2.40.50.230">
    <property type="entry name" value="Gp5 N-terminal domain"/>
    <property type="match status" value="1"/>
</dbReference>
<evidence type="ECO:0000259" key="2">
    <source>
        <dbReference type="Pfam" id="PF13296"/>
    </source>
</evidence>
<gene>
    <name evidence="3" type="ORF">EA686_18220</name>
</gene>
<comment type="caution">
    <text evidence="3">The sequence shown here is derived from an EMBL/GenBank/DDBJ whole genome shotgun (WGS) entry which is preliminary data.</text>
</comment>
<evidence type="ECO:0000259" key="1">
    <source>
        <dbReference type="Pfam" id="PF04717"/>
    </source>
</evidence>
<dbReference type="InterPro" id="IPR028244">
    <property type="entry name" value="T6SS_Rhs_Vgr_dom"/>
</dbReference>